<dbReference type="GO" id="GO:0005886">
    <property type="term" value="C:plasma membrane"/>
    <property type="evidence" value="ECO:0007669"/>
    <property type="project" value="TreeGrafter"/>
</dbReference>
<proteinExistence type="predicted"/>
<dbReference type="GO" id="GO:0071555">
    <property type="term" value="P:cell wall organization"/>
    <property type="evidence" value="ECO:0007669"/>
    <property type="project" value="TreeGrafter"/>
</dbReference>
<accession>R4KNV0</accession>
<gene>
    <name evidence="4" type="ORF">Desgi_2834</name>
</gene>
<feature type="transmembrane region" description="Helical" evidence="1">
    <location>
        <begin position="7"/>
        <end position="30"/>
    </location>
</feature>
<keyword evidence="4" id="KW-0131">Cell cycle</keyword>
<dbReference type="OrthoDB" id="9804124at2"/>
<evidence type="ECO:0000256" key="1">
    <source>
        <dbReference type="SAM" id="Phobius"/>
    </source>
</evidence>
<evidence type="ECO:0000259" key="2">
    <source>
        <dbReference type="Pfam" id="PF00905"/>
    </source>
</evidence>
<keyword evidence="4" id="KW-0132">Cell division</keyword>
<name>R4KNV0_9FIRM</name>
<organism evidence="4 5">
    <name type="scientific">Desulfoscipio gibsoniae DSM 7213</name>
    <dbReference type="NCBI Taxonomy" id="767817"/>
    <lineage>
        <taxon>Bacteria</taxon>
        <taxon>Bacillati</taxon>
        <taxon>Bacillota</taxon>
        <taxon>Clostridia</taxon>
        <taxon>Eubacteriales</taxon>
        <taxon>Desulfallaceae</taxon>
        <taxon>Desulfoscipio</taxon>
    </lineage>
</organism>
<dbReference type="AlphaFoldDB" id="R4KNV0"/>
<reference evidence="4 5" key="1">
    <citation type="submission" date="2012-01" db="EMBL/GenBank/DDBJ databases">
        <title>Complete sequence of Desulfotomaculum gibsoniae DSM 7213.</title>
        <authorList>
            <consortium name="US DOE Joint Genome Institute"/>
            <person name="Lucas S."/>
            <person name="Han J."/>
            <person name="Lapidus A."/>
            <person name="Cheng J.-F."/>
            <person name="Goodwin L."/>
            <person name="Pitluck S."/>
            <person name="Peters L."/>
            <person name="Ovchinnikova G."/>
            <person name="Teshima H."/>
            <person name="Detter J.C."/>
            <person name="Han C."/>
            <person name="Tapia R."/>
            <person name="Land M."/>
            <person name="Hauser L."/>
            <person name="Kyrpides N."/>
            <person name="Ivanova N."/>
            <person name="Pagani I."/>
            <person name="Parshina S."/>
            <person name="Plugge C."/>
            <person name="Muyzer G."/>
            <person name="Kuever J."/>
            <person name="Ivanova A."/>
            <person name="Nazina T."/>
            <person name="Klenk H.-P."/>
            <person name="Brambilla E."/>
            <person name="Spring S."/>
            <person name="Stams A.F."/>
            <person name="Woyke T."/>
        </authorList>
    </citation>
    <scope>NUCLEOTIDE SEQUENCE [LARGE SCALE GENOMIC DNA]</scope>
    <source>
        <strain evidence="4 5">DSM 7213</strain>
    </source>
</reference>
<keyword evidence="1" id="KW-0812">Transmembrane</keyword>
<dbReference type="GO" id="GO:0008658">
    <property type="term" value="F:penicillin binding"/>
    <property type="evidence" value="ECO:0007669"/>
    <property type="project" value="InterPro"/>
</dbReference>
<dbReference type="SUPFAM" id="SSF56601">
    <property type="entry name" value="beta-lactamase/transpeptidase-like"/>
    <property type="match status" value="1"/>
</dbReference>
<dbReference type="Gene3D" id="3.40.710.10">
    <property type="entry name" value="DD-peptidase/beta-lactamase superfamily"/>
    <property type="match status" value="1"/>
</dbReference>
<dbReference type="Gene3D" id="3.90.1310.10">
    <property type="entry name" value="Penicillin-binding protein 2a (Domain 2)"/>
    <property type="match status" value="1"/>
</dbReference>
<dbReference type="InterPro" id="IPR054120">
    <property type="entry name" value="PBPA_dimer"/>
</dbReference>
<keyword evidence="5" id="KW-1185">Reference proteome</keyword>
<dbReference type="Proteomes" id="UP000013520">
    <property type="component" value="Chromosome"/>
</dbReference>
<dbReference type="PANTHER" id="PTHR30627:SF24">
    <property type="entry name" value="PENICILLIN-BINDING PROTEIN 4B"/>
    <property type="match status" value="1"/>
</dbReference>
<dbReference type="HOGENOM" id="CLU_009289_1_0_9"/>
<keyword evidence="1" id="KW-0472">Membrane</keyword>
<dbReference type="GO" id="GO:0071972">
    <property type="term" value="F:peptidoglycan L,D-transpeptidase activity"/>
    <property type="evidence" value="ECO:0007669"/>
    <property type="project" value="TreeGrafter"/>
</dbReference>
<evidence type="ECO:0000313" key="4">
    <source>
        <dbReference type="EMBL" id="AGL02235.1"/>
    </source>
</evidence>
<evidence type="ECO:0000313" key="5">
    <source>
        <dbReference type="Proteomes" id="UP000013520"/>
    </source>
</evidence>
<dbReference type="InterPro" id="IPR050515">
    <property type="entry name" value="Beta-lactam/transpept"/>
</dbReference>
<dbReference type="EMBL" id="CP003273">
    <property type="protein sequence ID" value="AGL02235.1"/>
    <property type="molecule type" value="Genomic_DNA"/>
</dbReference>
<feature type="domain" description="Penicillin-binding protein transpeptidase" evidence="2">
    <location>
        <begin position="156"/>
        <end position="453"/>
    </location>
</feature>
<dbReference type="eggNOG" id="COG0768">
    <property type="taxonomic scope" value="Bacteria"/>
</dbReference>
<dbReference type="SUPFAM" id="SSF56519">
    <property type="entry name" value="Penicillin binding protein dimerisation domain"/>
    <property type="match status" value="1"/>
</dbReference>
<dbReference type="KEGG" id="dgi:Desgi_2834"/>
<dbReference type="Pfam" id="PF00905">
    <property type="entry name" value="Transpeptidase"/>
    <property type="match status" value="1"/>
</dbReference>
<sequence length="458" mass="48275">MKDNVRRLAYLILAGLAVICIYLALIPFYIKHVASSGTAPADPRIAVRENQIKRGDIVDRQGTVLARSVPVEGGYAREYPLGSAAAHIVGYNSNKYGTAGIEKSMANILLGLEGGNELNNLRNRILGHPGIGNDVTLTIDAELQQYVTGLLAGKKGAVVVLNPATGEVLAMASYPNYEPSQVADYMNHPDSPMLNRAVQGAYPPGSVFKIVTAAALLTNLPELAGDTINCTGQLEISGFTLHDNAVHGSVDFKKAFAQSCNVAFARYGLALGTQQFTREAQAFGIGKEFEFPLPIYSGNITQADKMDGPNLASSAIGQGEILISPLQAALLAAAVANDGVIMKPYLVSGYTDVNKVPSHKQPEQWLKAMDPVVANALSEFMIDVVKQGTGKAAALPDITVAGKTGSAENPHGRSHAWFVGFAPAEEPRVAVAVLLENAGSGGAVAAPLAREVIRHALD</sequence>
<dbReference type="Pfam" id="PF21922">
    <property type="entry name" value="PBP_dimer_2"/>
    <property type="match status" value="1"/>
</dbReference>
<dbReference type="InterPro" id="IPR001460">
    <property type="entry name" value="PCN-bd_Tpept"/>
</dbReference>
<dbReference type="InterPro" id="IPR036138">
    <property type="entry name" value="PBP_dimer_sf"/>
</dbReference>
<dbReference type="STRING" id="767817.Desgi_2834"/>
<protein>
    <submittedName>
        <fullName evidence="4">Cell division protein FtsI/penicillin-binding protein 2</fullName>
    </submittedName>
</protein>
<evidence type="ECO:0000259" key="3">
    <source>
        <dbReference type="Pfam" id="PF21922"/>
    </source>
</evidence>
<dbReference type="RefSeq" id="WP_006523582.1">
    <property type="nucleotide sequence ID" value="NC_021184.1"/>
</dbReference>
<keyword evidence="1" id="KW-1133">Transmembrane helix</keyword>
<dbReference type="PANTHER" id="PTHR30627">
    <property type="entry name" value="PEPTIDOGLYCAN D,D-TRANSPEPTIDASE"/>
    <property type="match status" value="1"/>
</dbReference>
<dbReference type="InterPro" id="IPR012338">
    <property type="entry name" value="Beta-lactam/transpept-like"/>
</dbReference>
<dbReference type="GO" id="GO:0051301">
    <property type="term" value="P:cell division"/>
    <property type="evidence" value="ECO:0007669"/>
    <property type="project" value="UniProtKB-KW"/>
</dbReference>
<feature type="domain" description="Penicillin binding protein A dimerisation" evidence="3">
    <location>
        <begin position="54"/>
        <end position="135"/>
    </location>
</feature>